<proteinExistence type="predicted"/>
<comment type="caution">
    <text evidence="4">The sequence shown here is derived from an EMBL/GenBank/DDBJ whole genome shotgun (WGS) entry which is preliminary data.</text>
</comment>
<gene>
    <name evidence="4" type="ORF">PR001_g7896</name>
</gene>
<keyword evidence="3" id="KW-0732">Signal</keyword>
<evidence type="ECO:0000313" key="5">
    <source>
        <dbReference type="Proteomes" id="UP000429607"/>
    </source>
</evidence>
<feature type="compositionally biased region" description="Polar residues" evidence="1">
    <location>
        <begin position="293"/>
        <end position="308"/>
    </location>
</feature>
<keyword evidence="2" id="KW-0812">Transmembrane</keyword>
<feature type="region of interest" description="Disordered" evidence="1">
    <location>
        <begin position="293"/>
        <end position="323"/>
    </location>
</feature>
<keyword evidence="2" id="KW-1133">Transmembrane helix</keyword>
<dbReference type="EMBL" id="QXFV01000404">
    <property type="protein sequence ID" value="KAE9038577.1"/>
    <property type="molecule type" value="Genomic_DNA"/>
</dbReference>
<dbReference type="AlphaFoldDB" id="A0A6A3NAJ0"/>
<feature type="signal peptide" evidence="3">
    <location>
        <begin position="1"/>
        <end position="24"/>
    </location>
</feature>
<reference evidence="4 5" key="1">
    <citation type="submission" date="2018-09" db="EMBL/GenBank/DDBJ databases">
        <title>Genomic investigation of the strawberry pathogen Phytophthora fragariae indicates pathogenicity is determined by transcriptional variation in three key races.</title>
        <authorList>
            <person name="Adams T.M."/>
            <person name="Armitage A.D."/>
            <person name="Sobczyk M.K."/>
            <person name="Bates H.J."/>
            <person name="Dunwell J.M."/>
            <person name="Nellist C.F."/>
            <person name="Harrison R.J."/>
        </authorList>
    </citation>
    <scope>NUCLEOTIDE SEQUENCE [LARGE SCALE GENOMIC DNA]</scope>
    <source>
        <strain evidence="4 5">SCRP249</strain>
    </source>
</reference>
<feature type="transmembrane region" description="Helical" evidence="2">
    <location>
        <begin position="330"/>
        <end position="350"/>
    </location>
</feature>
<name>A0A6A3NAJ0_9STRA</name>
<feature type="transmembrane region" description="Helical" evidence="2">
    <location>
        <begin position="140"/>
        <end position="158"/>
    </location>
</feature>
<accession>A0A6A3NAJ0</accession>
<feature type="chain" id="PRO_5025446746" description="TNFR-Cys domain-containing protein" evidence="3">
    <location>
        <begin position="25"/>
        <end position="618"/>
    </location>
</feature>
<evidence type="ECO:0000313" key="4">
    <source>
        <dbReference type="EMBL" id="KAE9038577.1"/>
    </source>
</evidence>
<evidence type="ECO:0000256" key="3">
    <source>
        <dbReference type="SAM" id="SignalP"/>
    </source>
</evidence>
<keyword evidence="2" id="KW-0472">Membrane</keyword>
<dbReference type="Proteomes" id="UP000429607">
    <property type="component" value="Unassembled WGS sequence"/>
</dbReference>
<feature type="region of interest" description="Disordered" evidence="1">
    <location>
        <begin position="593"/>
        <end position="618"/>
    </location>
</feature>
<protein>
    <recommendedName>
        <fullName evidence="6">TNFR-Cys domain-containing protein</fullName>
    </recommendedName>
</protein>
<evidence type="ECO:0000256" key="2">
    <source>
        <dbReference type="SAM" id="Phobius"/>
    </source>
</evidence>
<organism evidence="4 5">
    <name type="scientific">Phytophthora rubi</name>
    <dbReference type="NCBI Taxonomy" id="129364"/>
    <lineage>
        <taxon>Eukaryota</taxon>
        <taxon>Sar</taxon>
        <taxon>Stramenopiles</taxon>
        <taxon>Oomycota</taxon>
        <taxon>Peronosporomycetes</taxon>
        <taxon>Peronosporales</taxon>
        <taxon>Peronosporaceae</taxon>
        <taxon>Phytophthora</taxon>
    </lineage>
</organism>
<evidence type="ECO:0000256" key="1">
    <source>
        <dbReference type="SAM" id="MobiDB-lite"/>
    </source>
</evidence>
<feature type="transmembrane region" description="Helical" evidence="2">
    <location>
        <begin position="466"/>
        <end position="487"/>
    </location>
</feature>
<sequence>MIRFRTTTPLLAALLLLLTASALADTCSRISDAYSPCQLSAMCSRCVATSGCEYNLMGGTCTSASASASNASSVTTYCSSSDSVCSTCTESASKPTCTGEDGSCICPSLCDVLSSSSGDCSGSSSATTTTKGSSGQSFSMMYVAVALGALCIMVMLYMQRRCAERRVEHHMSLVRQEMESRREQRRREREMLRARRPELALNLETWRDHVELHKPQMSRVELETCYYLMMQDDKKKEGGKKGSEHWDSASEGGVKVGVGAVGSPIASGVSDAASLHSPMHATAPYFAMREEYPSNTTTARSDSGSETGSIADEDEEKPEAAGHLHREQQIAMVATIIRGLCVAVFASIFLSRTFAGVTIPESSTCSHINSEYSACKVQIMCSLCVTTGTCEFDVVSLSCEMKSAEAIANGTATMYCNSNDTVCSACEATAADPICTGDDGSCICQSLCSIIQPIGTSDCSRSSDSATAYVGIAVAMVCVAFFVLLTVKCRRRYLVRAFESQLRRESEMLRMRQPQLALNLVGWRDTVELNKPELSLHKLGACCYIMKQEEGGHHTDAMAAISVDEGEPDTSMETSTTLSVALDSSISSQESVSACCSPAASDHDGECDYNTMSDNKSS</sequence>
<evidence type="ECO:0008006" key="6">
    <source>
        <dbReference type="Google" id="ProtNLM"/>
    </source>
</evidence>